<proteinExistence type="inferred from homology"/>
<dbReference type="PANTHER" id="PTHR42034">
    <property type="entry name" value="CHROMOSOME 7, WHOLE GENOME SHOTGUN SEQUENCE-RELATED"/>
    <property type="match status" value="1"/>
</dbReference>
<reference evidence="3 4" key="1">
    <citation type="journal article" date="2016" name="Mol. Biol. Evol.">
        <title>Comparative Genomics of Early-Diverging Mushroom-Forming Fungi Provides Insights into the Origins of Lignocellulose Decay Capabilities.</title>
        <authorList>
            <person name="Nagy L.G."/>
            <person name="Riley R."/>
            <person name="Tritt A."/>
            <person name="Adam C."/>
            <person name="Daum C."/>
            <person name="Floudas D."/>
            <person name="Sun H."/>
            <person name="Yadav J.S."/>
            <person name="Pangilinan J."/>
            <person name="Larsson K.H."/>
            <person name="Matsuura K."/>
            <person name="Barry K."/>
            <person name="Labutti K."/>
            <person name="Kuo R."/>
            <person name="Ohm R.A."/>
            <person name="Bhattacharya S.S."/>
            <person name="Shirouzu T."/>
            <person name="Yoshinaga Y."/>
            <person name="Martin F.M."/>
            <person name="Grigoriev I.V."/>
            <person name="Hibbett D.S."/>
        </authorList>
    </citation>
    <scope>NUCLEOTIDE SEQUENCE [LARGE SCALE GENOMIC DNA]</scope>
    <source>
        <strain evidence="3 4">TUFC12733</strain>
    </source>
</reference>
<protein>
    <submittedName>
        <fullName evidence="3">Uncharacterized protein</fullName>
    </submittedName>
</protein>
<organism evidence="3 4">
    <name type="scientific">Calocera viscosa (strain TUFC12733)</name>
    <dbReference type="NCBI Taxonomy" id="1330018"/>
    <lineage>
        <taxon>Eukaryota</taxon>
        <taxon>Fungi</taxon>
        <taxon>Dikarya</taxon>
        <taxon>Basidiomycota</taxon>
        <taxon>Agaricomycotina</taxon>
        <taxon>Dacrymycetes</taxon>
        <taxon>Dacrymycetales</taxon>
        <taxon>Dacrymycetaceae</taxon>
        <taxon>Calocera</taxon>
    </lineage>
</organism>
<sequence length="590" mass="65831">MLLLGRSALLATRLFAPRFAPASYTRRPTLGGLVTRFRAPLHNLAPVNSDDMSDPAPTDSANPFEALIPLVTPYLEEAQDPSTVTPDDPRYKLLEEKHPWTLVEGQLATYTRPTIGSEQVWALMKVLMGEHLDAAIGATIRTTFDMPTLKDRLLEGIMRMRFHSPLIAASLVRDSETSLDLHWSYTCTPSQEAALTWARQVLHVVEDPITMDEFTHVAAQPLPEVHEDGHPSLFSVYLLTNVYPGNKVAVFVHAAHTLIDGHSGLDCLAQLLSYVVTPEKTPVAAQLPWGQEWKNLPPATFEALGGLPESFKTEGLALMKEYWALSKNEGTRHSLKPQRVMPITAKPEYAVRVIDTATTSKLLARLKELKYSPTTLIDAAKALAELRLNPIPDEERDSVFFRYGVVVSLRRYLKCDPRTYITSCLTFISNELPVSSIPTDVSEEDRFIAVMDTINKQYVRWASEPLLPFIGAVQTTLEHPIVMIMNQMASNHYIGLHSSVGLVESILPTKWNDSTGKEVIRIDDIKFGHRKAGPPPAMVSFTVNGRIHLQIMYGDHWNTAYINQYLDEIERNMRLILDGKGAAGSLSAHL</sequence>
<dbReference type="GO" id="GO:0016407">
    <property type="term" value="F:acetyltransferase activity"/>
    <property type="evidence" value="ECO:0007669"/>
    <property type="project" value="InterPro"/>
</dbReference>
<dbReference type="Proteomes" id="UP000076738">
    <property type="component" value="Unassembled WGS sequence"/>
</dbReference>
<dbReference type="Gene3D" id="3.30.559.10">
    <property type="entry name" value="Chloramphenicol acetyltransferase-like domain"/>
    <property type="match status" value="1"/>
</dbReference>
<evidence type="ECO:0000313" key="3">
    <source>
        <dbReference type="EMBL" id="KZO93526.1"/>
    </source>
</evidence>
<dbReference type="PANTHER" id="PTHR42034:SF1">
    <property type="entry name" value="CONDENSATION DOMAIN-CONTAINING PROTEIN"/>
    <property type="match status" value="1"/>
</dbReference>
<dbReference type="OrthoDB" id="2548233at2759"/>
<dbReference type="Pfam" id="PF07428">
    <property type="entry name" value="Tri3"/>
    <property type="match status" value="1"/>
</dbReference>
<comment type="similarity">
    <text evidence="1">Belongs to the trichothecene O-acetyltransferase family.</text>
</comment>
<dbReference type="InterPro" id="IPR023213">
    <property type="entry name" value="CAT-like_dom_sf"/>
</dbReference>
<evidence type="ECO:0000256" key="2">
    <source>
        <dbReference type="ARBA" id="ARBA00022679"/>
    </source>
</evidence>
<accession>A0A167JF72</accession>
<dbReference type="Gene3D" id="3.30.559.30">
    <property type="entry name" value="Nonribosomal peptide synthetase, condensation domain"/>
    <property type="match status" value="1"/>
</dbReference>
<evidence type="ECO:0000313" key="4">
    <source>
        <dbReference type="Proteomes" id="UP000076738"/>
    </source>
</evidence>
<keyword evidence="2" id="KW-0808">Transferase</keyword>
<name>A0A167JF72_CALVF</name>
<evidence type="ECO:0000256" key="1">
    <source>
        <dbReference type="ARBA" id="ARBA00006439"/>
    </source>
</evidence>
<dbReference type="STRING" id="1330018.A0A167JF72"/>
<dbReference type="InterPro" id="IPR009992">
    <property type="entry name" value="Tri3/Sat12/Sat16/Mac1"/>
</dbReference>
<keyword evidence="4" id="KW-1185">Reference proteome</keyword>
<dbReference type="GO" id="GO:0043386">
    <property type="term" value="P:mycotoxin biosynthetic process"/>
    <property type="evidence" value="ECO:0007669"/>
    <property type="project" value="InterPro"/>
</dbReference>
<dbReference type="AlphaFoldDB" id="A0A167JF72"/>
<dbReference type="EMBL" id="KV417301">
    <property type="protein sequence ID" value="KZO93526.1"/>
    <property type="molecule type" value="Genomic_DNA"/>
</dbReference>
<gene>
    <name evidence="3" type="ORF">CALVIDRAFT_556970</name>
</gene>